<gene>
    <name evidence="1" type="ORF">VCHENC02_5800B</name>
</gene>
<dbReference type="Proteomes" id="UP000008367">
    <property type="component" value="Unassembled WGS sequence"/>
</dbReference>
<reference evidence="1 2" key="1">
    <citation type="submission" date="2012-10" db="EMBL/GenBank/DDBJ databases">
        <title>Genome sequence of Vibrio Cholerae HENC-02.</title>
        <authorList>
            <person name="Eppinger M."/>
            <person name="Hasan N.A."/>
            <person name="Sengamalay N."/>
            <person name="Hine E."/>
            <person name="Su Q."/>
            <person name="Daugherty S.C."/>
            <person name="Young S."/>
            <person name="Sadzewicz L."/>
            <person name="Tallon L."/>
            <person name="Cebula T.A."/>
            <person name="Ravel J."/>
            <person name="Colwell R.R."/>
        </authorList>
    </citation>
    <scope>NUCLEOTIDE SEQUENCE [LARGE SCALE GENOMIC DNA]</scope>
    <source>
        <strain evidence="1 2">HENC-02</strain>
    </source>
</reference>
<organism evidence="1 2">
    <name type="scientific">Vibrio harveyi</name>
    <name type="common">Beneckea harveyi</name>
    <dbReference type="NCBI Taxonomy" id="669"/>
    <lineage>
        <taxon>Bacteria</taxon>
        <taxon>Pseudomonadati</taxon>
        <taxon>Pseudomonadota</taxon>
        <taxon>Gammaproteobacteria</taxon>
        <taxon>Vibrionales</taxon>
        <taxon>Vibrionaceae</taxon>
        <taxon>Vibrio</taxon>
    </lineage>
</organism>
<dbReference type="AlphaFoldDB" id="A0A454CPH0"/>
<evidence type="ECO:0000313" key="2">
    <source>
        <dbReference type="Proteomes" id="UP000008367"/>
    </source>
</evidence>
<sequence length="18" mass="1886">AKSAWIKALTSTSEHAGK</sequence>
<dbReference type="EMBL" id="AJSR01002596">
    <property type="protein sequence ID" value="EKM28287.1"/>
    <property type="molecule type" value="Genomic_DNA"/>
</dbReference>
<evidence type="ECO:0000313" key="1">
    <source>
        <dbReference type="EMBL" id="EKM28287.1"/>
    </source>
</evidence>
<accession>A0A454CPH0</accession>
<protein>
    <submittedName>
        <fullName evidence="1">Uncharacterized protein</fullName>
    </submittedName>
</protein>
<comment type="caution">
    <text evidence="1">The sequence shown here is derived from an EMBL/GenBank/DDBJ whole genome shotgun (WGS) entry which is preliminary data.</text>
</comment>
<proteinExistence type="predicted"/>
<name>A0A454CPH0_VIBHA</name>
<feature type="non-terminal residue" evidence="1">
    <location>
        <position position="1"/>
    </location>
</feature>